<sequence length="225" mass="26004">MDSTQELKIVRWSIIITIVISVMSLVIHDLIYFQTHESTPLDTAFIESGFGKISFSNKVQSYSISNDIYQDYELGFQILKPNDTWKVIPMSDNMNDESMEILKTKGFLDGIYLEQNNEKHFMIAVFDVSQKSSFELANYVDTQIETMKNIADVDIQIRQVSQSNDWAIFGAHAHSENIDEYGEQLLYLENNRLYMLQYTGLSPSEMKTEIKSEYRSILDSFKILG</sequence>
<dbReference type="STRING" id="1001994.MY1_0588"/>
<dbReference type="Proteomes" id="UP000004440">
    <property type="component" value="Unassembled WGS sequence"/>
</dbReference>
<keyword evidence="1" id="KW-0812">Transmembrane</keyword>
<keyword evidence="3" id="KW-1185">Reference proteome</keyword>
<proteinExistence type="predicted"/>
<comment type="caution">
    <text evidence="2">The sequence shown here is derived from an EMBL/GenBank/DDBJ whole genome shotgun (WGS) entry which is preliminary data.</text>
</comment>
<evidence type="ECO:0000256" key="1">
    <source>
        <dbReference type="SAM" id="Phobius"/>
    </source>
</evidence>
<accession>F9CVQ1</accession>
<keyword evidence="1" id="KW-1133">Transmembrane helix</keyword>
<dbReference type="OrthoDB" id="12228at2157"/>
<dbReference type="RefSeq" id="WP_007550076.1">
    <property type="nucleotide sequence ID" value="NZ_AFPU01000001.1"/>
</dbReference>
<reference evidence="2 3" key="1">
    <citation type="journal article" date="2011" name="J. Bacteriol.">
        <title>Genome Sequence of an Ammonia-Oxidizing Soil Archaeon, "Candidatus Nitrosoarchaeum koreensis" MY1.</title>
        <authorList>
            <person name="Kim B.K."/>
            <person name="Jung M.Y."/>
            <person name="Yu D.S."/>
            <person name="Park S.J."/>
            <person name="Oh T.K."/>
            <person name="Rhee S.K."/>
            <person name="Kim J.F."/>
        </authorList>
    </citation>
    <scope>NUCLEOTIDE SEQUENCE [LARGE SCALE GENOMIC DNA]</scope>
    <source>
        <strain evidence="2 3">MY1</strain>
    </source>
</reference>
<keyword evidence="1" id="KW-0472">Membrane</keyword>
<feature type="transmembrane region" description="Helical" evidence="1">
    <location>
        <begin position="12"/>
        <end position="33"/>
    </location>
</feature>
<evidence type="ECO:0000313" key="2">
    <source>
        <dbReference type="EMBL" id="EGP93353.1"/>
    </source>
</evidence>
<dbReference type="EMBL" id="AFPU01000001">
    <property type="protein sequence ID" value="EGP93353.1"/>
    <property type="molecule type" value="Genomic_DNA"/>
</dbReference>
<dbReference type="AlphaFoldDB" id="F9CVQ1"/>
<gene>
    <name evidence="2" type="ORF">MY1_0588</name>
</gene>
<organism evidence="2 3">
    <name type="scientific">Nitrosarchaeum koreense MY1</name>
    <dbReference type="NCBI Taxonomy" id="1001994"/>
    <lineage>
        <taxon>Archaea</taxon>
        <taxon>Nitrososphaerota</taxon>
        <taxon>Nitrososphaeria</taxon>
        <taxon>Nitrosopumilales</taxon>
        <taxon>Nitrosopumilaceae</taxon>
        <taxon>Nitrosarchaeum</taxon>
    </lineage>
</organism>
<protein>
    <submittedName>
        <fullName evidence="2">Uncharacterized protein</fullName>
    </submittedName>
</protein>
<name>F9CVQ1_9ARCH</name>
<evidence type="ECO:0000313" key="3">
    <source>
        <dbReference type="Proteomes" id="UP000004440"/>
    </source>
</evidence>